<reference evidence="3" key="1">
    <citation type="submission" date="2017-06" db="EMBL/GenBank/DDBJ databases">
        <authorList>
            <person name="Varghese N."/>
            <person name="Submissions S."/>
        </authorList>
    </citation>
    <scope>NUCLEOTIDE SEQUENCE [LARGE SCALE GENOMIC DNA]</scope>
    <source>
        <strain evidence="3">NKM1</strain>
    </source>
</reference>
<evidence type="ECO:0000256" key="1">
    <source>
        <dbReference type="SAM" id="Phobius"/>
    </source>
</evidence>
<keyword evidence="1" id="KW-1133">Transmembrane helix</keyword>
<dbReference type="AlphaFoldDB" id="A0A239DVZ1"/>
<protein>
    <submittedName>
        <fullName evidence="2">Bacteroides conjugative transposon TraK protein</fullName>
    </submittedName>
</protein>
<evidence type="ECO:0000313" key="3">
    <source>
        <dbReference type="Proteomes" id="UP000198432"/>
    </source>
</evidence>
<proteinExistence type="predicted"/>
<gene>
    <name evidence="2" type="ORF">SAMN06296052_105125</name>
</gene>
<keyword evidence="1" id="KW-0812">Transmembrane</keyword>
<feature type="transmembrane region" description="Helical" evidence="1">
    <location>
        <begin position="12"/>
        <end position="38"/>
    </location>
</feature>
<keyword evidence="3" id="KW-1185">Reference proteome</keyword>
<name>A0A239DVZ1_9BACT</name>
<organism evidence="2 3">
    <name type="scientific">Pontibacter ummariensis</name>
    <dbReference type="NCBI Taxonomy" id="1610492"/>
    <lineage>
        <taxon>Bacteria</taxon>
        <taxon>Pseudomonadati</taxon>
        <taxon>Bacteroidota</taxon>
        <taxon>Cytophagia</taxon>
        <taxon>Cytophagales</taxon>
        <taxon>Hymenobacteraceae</taxon>
        <taxon>Pontibacter</taxon>
    </lineage>
</organism>
<dbReference type="RefSeq" id="WP_089318550.1">
    <property type="nucleotide sequence ID" value="NZ_FZOQ01000005.1"/>
</dbReference>
<dbReference type="OrthoDB" id="1039148at2"/>
<dbReference type="InterPro" id="IPR022276">
    <property type="entry name" value="Conjug_transposon_TraK"/>
</dbReference>
<keyword evidence="1" id="KW-0472">Membrane</keyword>
<sequence>MIQNIEKKIKLAFAVSMGSFLTSLAVVVAVCVFAYSLVNEQRKKIYVLDHNVPVLVRQTDQGTNREVEYASHVNMFHLLFFTLPPDDAYIKNNLNKAMYLVDDTGLAQYNNLKEKGYYNSILASSALLTIQTDSIKVDENRHFTYYAKQRIERPTSIATRALITEGDLQDVPRTDNNPHGLIIKNWKTVLNKDLEYVEKKNF</sequence>
<evidence type="ECO:0000313" key="2">
    <source>
        <dbReference type="EMBL" id="SNS35892.1"/>
    </source>
</evidence>
<dbReference type="EMBL" id="FZOQ01000005">
    <property type="protein sequence ID" value="SNS35892.1"/>
    <property type="molecule type" value="Genomic_DNA"/>
</dbReference>
<dbReference type="Proteomes" id="UP000198432">
    <property type="component" value="Unassembled WGS sequence"/>
</dbReference>
<dbReference type="NCBIfam" id="TIGR03781">
    <property type="entry name" value="Bac_Flav_CT_K"/>
    <property type="match status" value="1"/>
</dbReference>
<accession>A0A239DVZ1</accession>